<feature type="region of interest" description="Disordered" evidence="1">
    <location>
        <begin position="1"/>
        <end position="23"/>
    </location>
</feature>
<accession>A0ABV8QZM5</accession>
<organism evidence="3 4">
    <name type="scientific">Arthrobacter cryoconiti</name>
    <dbReference type="NCBI Taxonomy" id="748907"/>
    <lineage>
        <taxon>Bacteria</taxon>
        <taxon>Bacillati</taxon>
        <taxon>Actinomycetota</taxon>
        <taxon>Actinomycetes</taxon>
        <taxon>Micrococcales</taxon>
        <taxon>Micrococcaceae</taxon>
        <taxon>Arthrobacter</taxon>
    </lineage>
</organism>
<evidence type="ECO:0000256" key="2">
    <source>
        <dbReference type="SAM" id="Phobius"/>
    </source>
</evidence>
<keyword evidence="2" id="KW-1133">Transmembrane helix</keyword>
<evidence type="ECO:0008006" key="5">
    <source>
        <dbReference type="Google" id="ProtNLM"/>
    </source>
</evidence>
<dbReference type="InterPro" id="IPR005297">
    <property type="entry name" value="Lipoprotein_repeat"/>
</dbReference>
<protein>
    <recommendedName>
        <fullName evidence="5">Lipoprotein</fullName>
    </recommendedName>
</protein>
<evidence type="ECO:0000313" key="4">
    <source>
        <dbReference type="Proteomes" id="UP001595773"/>
    </source>
</evidence>
<dbReference type="Pfam" id="PF03640">
    <property type="entry name" value="Lipoprotein_15"/>
    <property type="match status" value="2"/>
</dbReference>
<dbReference type="EMBL" id="JBHSCQ010000006">
    <property type="protein sequence ID" value="MFC4265105.1"/>
    <property type="molecule type" value="Genomic_DNA"/>
</dbReference>
<feature type="region of interest" description="Disordered" evidence="1">
    <location>
        <begin position="157"/>
        <end position="181"/>
    </location>
</feature>
<feature type="compositionally biased region" description="Low complexity" evidence="1">
    <location>
        <begin position="1"/>
        <end position="19"/>
    </location>
</feature>
<dbReference type="PANTHER" id="PTHR39335">
    <property type="entry name" value="BLL4220 PROTEIN"/>
    <property type="match status" value="1"/>
</dbReference>
<comment type="caution">
    <text evidence="3">The sequence shown here is derived from an EMBL/GenBank/DDBJ whole genome shotgun (WGS) entry which is preliminary data.</text>
</comment>
<keyword evidence="2" id="KW-0812">Transmembrane</keyword>
<proteinExistence type="predicted"/>
<gene>
    <name evidence="3" type="ORF">ACFOW9_05785</name>
</gene>
<evidence type="ECO:0000313" key="3">
    <source>
        <dbReference type="EMBL" id="MFC4265105.1"/>
    </source>
</evidence>
<dbReference type="PANTHER" id="PTHR39335:SF1">
    <property type="entry name" value="BLL4220 PROTEIN"/>
    <property type="match status" value="1"/>
</dbReference>
<dbReference type="RefSeq" id="WP_230067138.1">
    <property type="nucleotide sequence ID" value="NZ_BAABLL010000003.1"/>
</dbReference>
<name>A0ABV8QZM5_9MICC</name>
<dbReference type="Proteomes" id="UP001595773">
    <property type="component" value="Unassembled WGS sequence"/>
</dbReference>
<reference evidence="4" key="1">
    <citation type="journal article" date="2019" name="Int. J. Syst. Evol. Microbiol.">
        <title>The Global Catalogue of Microorganisms (GCM) 10K type strain sequencing project: providing services to taxonomists for standard genome sequencing and annotation.</title>
        <authorList>
            <consortium name="The Broad Institute Genomics Platform"/>
            <consortium name="The Broad Institute Genome Sequencing Center for Infectious Disease"/>
            <person name="Wu L."/>
            <person name="Ma J."/>
        </authorList>
    </citation>
    <scope>NUCLEOTIDE SEQUENCE [LARGE SCALE GENOMIC DNA]</scope>
    <source>
        <strain evidence="4">CGMCC 1.10698</strain>
    </source>
</reference>
<sequence length="181" mass="18916">MSQSTSPKTPSTSTATSADPTRRRRRNIYIGAAAALALAVGGVTAYFVTPRDIAVVDSGPARVAVGTVEGIGDILVDGQGRTLYLFEPDEAANVTCTGGCAKKWPPLEKNGATEPDVAKGVDASAVSTKTDQGGAEVLTFNNWPLYRYVSDEVGQVTGNGKDQNGGKWWALTPTGERVKAN</sequence>
<evidence type="ECO:0000256" key="1">
    <source>
        <dbReference type="SAM" id="MobiDB-lite"/>
    </source>
</evidence>
<feature type="transmembrane region" description="Helical" evidence="2">
    <location>
        <begin position="28"/>
        <end position="48"/>
    </location>
</feature>
<keyword evidence="4" id="KW-1185">Reference proteome</keyword>
<keyword evidence="2" id="KW-0472">Membrane</keyword>